<comment type="caution">
    <text evidence="2">The sequence shown here is derived from an EMBL/GenBank/DDBJ whole genome shotgun (WGS) entry which is preliminary data.</text>
</comment>
<proteinExistence type="predicted"/>
<evidence type="ECO:0000313" key="3">
    <source>
        <dbReference type="Proteomes" id="UP000791440"/>
    </source>
</evidence>
<keyword evidence="3" id="KW-1185">Reference proteome</keyword>
<feature type="region of interest" description="Disordered" evidence="1">
    <location>
        <begin position="585"/>
        <end position="611"/>
    </location>
</feature>
<feature type="region of interest" description="Disordered" evidence="1">
    <location>
        <begin position="526"/>
        <end position="545"/>
    </location>
</feature>
<organism evidence="2 3">
    <name type="scientific">Manduca sexta</name>
    <name type="common">Tobacco hawkmoth</name>
    <name type="synonym">Tobacco hornworm</name>
    <dbReference type="NCBI Taxonomy" id="7130"/>
    <lineage>
        <taxon>Eukaryota</taxon>
        <taxon>Metazoa</taxon>
        <taxon>Ecdysozoa</taxon>
        <taxon>Arthropoda</taxon>
        <taxon>Hexapoda</taxon>
        <taxon>Insecta</taxon>
        <taxon>Pterygota</taxon>
        <taxon>Neoptera</taxon>
        <taxon>Endopterygota</taxon>
        <taxon>Lepidoptera</taxon>
        <taxon>Glossata</taxon>
        <taxon>Ditrysia</taxon>
        <taxon>Bombycoidea</taxon>
        <taxon>Sphingidae</taxon>
        <taxon>Sphinginae</taxon>
        <taxon>Sphingini</taxon>
        <taxon>Manduca</taxon>
    </lineage>
</organism>
<sequence>MTAFSYSEEKQVFTHYYWIDTKTRKSDLCALVVCVHATSVDDTDKGKRQTEEELVPTHYVYRSPRKQEQAAPVEEPQQEDDKAPVSRSDGEEYRPGQVFSLNPQELLELQPERKAPLSSNQLLQQLYSNPQAEHKQGLQQFYYLEPQGQVGRQVALQPSHAVIARPNYSSNGGEASVGAALSVSDTGAASAESFDQELLALLGQAPVRPEEPRKQAYIQSTQTQQASTVQSVAPQYQQVDRYVTKPSKKPSKLRSKVQIAPPQIPAAPQQYLIETTNINQQQPQQFRPAPQPQQQRVPQVLRYVPFQQAIQQQSIQQQSVQQPLYEHPESQGLKVVAAPKLQQLQQPKGQLNYRLIPQYQPEAVPKQYRIIEAARPQFARQEQRLQSPSVERPVTYLKRYPEPEKLRSVKIYDPVFQESLQQQQQPAQILGEQYLLRPVYRTNDQRPRYELPPLALKPEQQRVVEQGKPQSSIYVSKNLAPRKLARPQPLTLKEQNLKIEQPAQQQEQVIKHEQPSNVEQVNIEQHGQSLEEQRSHLPPPKNNKAYTPEEFAALVAAGYAVTPIPVSALNLDVAQSRSAVEQVTLQPVTAQPKRRPISRHQYLPLRGDDAP</sequence>
<reference evidence="2" key="1">
    <citation type="journal article" date="2016" name="Insect Biochem. Mol. Biol.">
        <title>Multifaceted biological insights from a draft genome sequence of the tobacco hornworm moth, Manduca sexta.</title>
        <authorList>
            <person name="Kanost M.R."/>
            <person name="Arrese E.L."/>
            <person name="Cao X."/>
            <person name="Chen Y.R."/>
            <person name="Chellapilla S."/>
            <person name="Goldsmith M.R."/>
            <person name="Grosse-Wilde E."/>
            <person name="Heckel D.G."/>
            <person name="Herndon N."/>
            <person name="Jiang H."/>
            <person name="Papanicolaou A."/>
            <person name="Qu J."/>
            <person name="Soulages J.L."/>
            <person name="Vogel H."/>
            <person name="Walters J."/>
            <person name="Waterhouse R.M."/>
            <person name="Ahn S.J."/>
            <person name="Almeida F.C."/>
            <person name="An C."/>
            <person name="Aqrawi P."/>
            <person name="Bretschneider A."/>
            <person name="Bryant W.B."/>
            <person name="Bucks S."/>
            <person name="Chao H."/>
            <person name="Chevignon G."/>
            <person name="Christen J.M."/>
            <person name="Clarke D.F."/>
            <person name="Dittmer N.T."/>
            <person name="Ferguson L.C.F."/>
            <person name="Garavelou S."/>
            <person name="Gordon K.H.J."/>
            <person name="Gunaratna R.T."/>
            <person name="Han Y."/>
            <person name="Hauser F."/>
            <person name="He Y."/>
            <person name="Heidel-Fischer H."/>
            <person name="Hirsh A."/>
            <person name="Hu Y."/>
            <person name="Jiang H."/>
            <person name="Kalra D."/>
            <person name="Klinner C."/>
            <person name="Konig C."/>
            <person name="Kovar C."/>
            <person name="Kroll A.R."/>
            <person name="Kuwar S.S."/>
            <person name="Lee S.L."/>
            <person name="Lehman R."/>
            <person name="Li K."/>
            <person name="Li Z."/>
            <person name="Liang H."/>
            <person name="Lovelace S."/>
            <person name="Lu Z."/>
            <person name="Mansfield J.H."/>
            <person name="McCulloch K.J."/>
            <person name="Mathew T."/>
            <person name="Morton B."/>
            <person name="Muzny D.M."/>
            <person name="Neunemann D."/>
            <person name="Ongeri F."/>
            <person name="Pauchet Y."/>
            <person name="Pu L.L."/>
            <person name="Pyrousis I."/>
            <person name="Rao X.J."/>
            <person name="Redding A."/>
            <person name="Roesel C."/>
            <person name="Sanchez-Gracia A."/>
            <person name="Schaack S."/>
            <person name="Shukla A."/>
            <person name="Tetreau G."/>
            <person name="Wang Y."/>
            <person name="Xiong G.H."/>
            <person name="Traut W."/>
            <person name="Walsh T.K."/>
            <person name="Worley K.C."/>
            <person name="Wu D."/>
            <person name="Wu W."/>
            <person name="Wu Y.Q."/>
            <person name="Zhang X."/>
            <person name="Zou Z."/>
            <person name="Zucker H."/>
            <person name="Briscoe A.D."/>
            <person name="Burmester T."/>
            <person name="Clem R.J."/>
            <person name="Feyereisen R."/>
            <person name="Grimmelikhuijzen C.J.P."/>
            <person name="Hamodrakas S.J."/>
            <person name="Hansson B.S."/>
            <person name="Huguet E."/>
            <person name="Jermiin L.S."/>
            <person name="Lan Q."/>
            <person name="Lehman H.K."/>
            <person name="Lorenzen M."/>
            <person name="Merzendorfer H."/>
            <person name="Michalopoulos I."/>
            <person name="Morton D.B."/>
            <person name="Muthukrishnan S."/>
            <person name="Oakeshott J.G."/>
            <person name="Palmer W."/>
            <person name="Park Y."/>
            <person name="Passarelli A.L."/>
            <person name="Rozas J."/>
            <person name="Schwartz L.M."/>
            <person name="Smith W."/>
            <person name="Southgate A."/>
            <person name="Vilcinskas A."/>
            <person name="Vogt R."/>
            <person name="Wang P."/>
            <person name="Werren J."/>
            <person name="Yu X.Q."/>
            <person name="Zhou J.J."/>
            <person name="Brown S.J."/>
            <person name="Scherer S.E."/>
            <person name="Richards S."/>
            <person name="Blissard G.W."/>
        </authorList>
    </citation>
    <scope>NUCLEOTIDE SEQUENCE</scope>
</reference>
<dbReference type="AlphaFoldDB" id="A0A922CJD7"/>
<reference evidence="2" key="2">
    <citation type="submission" date="2020-12" db="EMBL/GenBank/DDBJ databases">
        <authorList>
            <person name="Kanost M."/>
        </authorList>
    </citation>
    <scope>NUCLEOTIDE SEQUENCE</scope>
</reference>
<evidence type="ECO:0000313" key="2">
    <source>
        <dbReference type="EMBL" id="KAG6448114.1"/>
    </source>
</evidence>
<dbReference type="Proteomes" id="UP000791440">
    <property type="component" value="Unassembled WGS sequence"/>
</dbReference>
<protein>
    <submittedName>
        <fullName evidence="2">Uncharacterized protein</fullName>
    </submittedName>
</protein>
<feature type="compositionally biased region" description="Basic and acidic residues" evidence="1">
    <location>
        <begin position="79"/>
        <end position="94"/>
    </location>
</feature>
<dbReference type="EMBL" id="JH668353">
    <property type="protein sequence ID" value="KAG6448114.1"/>
    <property type="molecule type" value="Genomic_DNA"/>
</dbReference>
<gene>
    <name evidence="2" type="ORF">O3G_MSEX005338</name>
</gene>
<feature type="region of interest" description="Disordered" evidence="1">
    <location>
        <begin position="40"/>
        <end position="100"/>
    </location>
</feature>
<feature type="compositionally biased region" description="Basic and acidic residues" evidence="1">
    <location>
        <begin position="42"/>
        <end position="51"/>
    </location>
</feature>
<name>A0A922CJD7_MANSE</name>
<evidence type="ECO:0000256" key="1">
    <source>
        <dbReference type="SAM" id="MobiDB-lite"/>
    </source>
</evidence>
<accession>A0A922CJD7</accession>